<dbReference type="PRINTS" id="PR01217">
    <property type="entry name" value="PRICHEXTENSN"/>
</dbReference>
<dbReference type="Proteomes" id="UP000597762">
    <property type="component" value="Unassembled WGS sequence"/>
</dbReference>
<gene>
    <name evidence="4" type="ORF">SPHA_50785</name>
</gene>
<feature type="coiled-coil region" evidence="2">
    <location>
        <begin position="99"/>
        <end position="179"/>
    </location>
</feature>
<dbReference type="PANTHER" id="PTHR23158">
    <property type="entry name" value="MELANOMA INHIBITORY ACTIVITY-RELATED"/>
    <property type="match status" value="1"/>
</dbReference>
<protein>
    <submittedName>
        <fullName evidence="4">Uncharacterized protein</fullName>
    </submittedName>
</protein>
<dbReference type="GO" id="GO:0006888">
    <property type="term" value="P:endoplasmic reticulum to Golgi vesicle-mediated transport"/>
    <property type="evidence" value="ECO:0007669"/>
    <property type="project" value="TreeGrafter"/>
</dbReference>
<dbReference type="EMBL" id="CAHIKZ030003019">
    <property type="protein sequence ID" value="CAE1295192.1"/>
    <property type="molecule type" value="Genomic_DNA"/>
</dbReference>
<evidence type="ECO:0000313" key="4">
    <source>
        <dbReference type="EMBL" id="CAE1295192.1"/>
    </source>
</evidence>
<comment type="caution">
    <text evidence="4">The sequence shown here is derived from an EMBL/GenBank/DDBJ whole genome shotgun (WGS) entry which is preliminary data.</text>
</comment>
<feature type="coiled-coil region" evidence="2">
    <location>
        <begin position="32"/>
        <end position="66"/>
    </location>
</feature>
<feature type="region of interest" description="Disordered" evidence="3">
    <location>
        <begin position="179"/>
        <end position="350"/>
    </location>
</feature>
<dbReference type="GO" id="GO:0009306">
    <property type="term" value="P:protein secretion"/>
    <property type="evidence" value="ECO:0007669"/>
    <property type="project" value="TreeGrafter"/>
</dbReference>
<evidence type="ECO:0000256" key="2">
    <source>
        <dbReference type="SAM" id="Coils"/>
    </source>
</evidence>
<feature type="compositionally biased region" description="Pro residues" evidence="3">
    <location>
        <begin position="204"/>
        <end position="213"/>
    </location>
</feature>
<organism evidence="4 5">
    <name type="scientific">Acanthosepion pharaonis</name>
    <name type="common">Pharaoh cuttlefish</name>
    <name type="synonym">Sepia pharaonis</name>
    <dbReference type="NCBI Taxonomy" id="158019"/>
    <lineage>
        <taxon>Eukaryota</taxon>
        <taxon>Metazoa</taxon>
        <taxon>Spiralia</taxon>
        <taxon>Lophotrochozoa</taxon>
        <taxon>Mollusca</taxon>
        <taxon>Cephalopoda</taxon>
        <taxon>Coleoidea</taxon>
        <taxon>Decapodiformes</taxon>
        <taxon>Sepiida</taxon>
        <taxon>Sepiina</taxon>
        <taxon>Sepiidae</taxon>
        <taxon>Acanthosepion</taxon>
    </lineage>
</organism>
<proteinExistence type="predicted"/>
<name>A0A812D6I6_ACAPH</name>
<dbReference type="GO" id="GO:0005789">
    <property type="term" value="C:endoplasmic reticulum membrane"/>
    <property type="evidence" value="ECO:0007669"/>
    <property type="project" value="TreeGrafter"/>
</dbReference>
<dbReference type="GO" id="GO:0035459">
    <property type="term" value="P:vesicle cargo loading"/>
    <property type="evidence" value="ECO:0007669"/>
    <property type="project" value="TreeGrafter"/>
</dbReference>
<feature type="compositionally biased region" description="Pro residues" evidence="3">
    <location>
        <begin position="279"/>
        <end position="298"/>
    </location>
</feature>
<feature type="compositionally biased region" description="Basic and acidic residues" evidence="3">
    <location>
        <begin position="215"/>
        <end position="230"/>
    </location>
</feature>
<dbReference type="GO" id="GO:0070971">
    <property type="term" value="C:endoplasmic reticulum exit site"/>
    <property type="evidence" value="ECO:0007669"/>
    <property type="project" value="TreeGrafter"/>
</dbReference>
<reference evidence="4" key="1">
    <citation type="submission" date="2021-01" db="EMBL/GenBank/DDBJ databases">
        <authorList>
            <person name="Li R."/>
            <person name="Bekaert M."/>
        </authorList>
    </citation>
    <scope>NUCLEOTIDE SEQUENCE</scope>
    <source>
        <strain evidence="4">Farmed</strain>
    </source>
</reference>
<feature type="compositionally biased region" description="Pro residues" evidence="3">
    <location>
        <begin position="313"/>
        <end position="322"/>
    </location>
</feature>
<dbReference type="PANTHER" id="PTHR23158:SF33">
    <property type="entry name" value="TRANSPORT AND GOLGI ORGANIZATION PROTEIN 1"/>
    <property type="match status" value="1"/>
</dbReference>
<keyword evidence="5" id="KW-1185">Reference proteome</keyword>
<sequence length="350" mass="39558">MLDVSRVKAMWTAAEEEKNALQQSRQIEVECRMELEDQIEALKHDVETLQADKTKAIRQNNEAQTKLNVLTTYFKEKEMQFQRELGEHEILKKQNINKLGTAEEKAKSIESELESYKSQIEDLKQEINKAERDFRAQIAANEKKAHENWLATRAAERELKEARMECTILRQKLTDLERRPMPGSIIRPLPTRGSGHSEMVNGPPLLPRFPPGDHPAARKDLLPPTRDDQSKPQMKSPSPNFRSPRPSPPNFRPPPPMKKRGPPPPPPNMSDACDAFPPWQMPPPPPRLSFGNRPPPPLSSSKVNLSRGSGHPFAPPPLPPPSMMTAPPRSLPDFSSLPDKHSTCKQHSQV</sequence>
<accession>A0A812D6I6</accession>
<dbReference type="AlphaFoldDB" id="A0A812D6I6"/>
<feature type="compositionally biased region" description="Pro residues" evidence="3">
    <location>
        <begin position="245"/>
        <end position="268"/>
    </location>
</feature>
<dbReference type="OrthoDB" id="6022771at2759"/>
<evidence type="ECO:0000256" key="3">
    <source>
        <dbReference type="SAM" id="MobiDB-lite"/>
    </source>
</evidence>
<evidence type="ECO:0000256" key="1">
    <source>
        <dbReference type="ARBA" id="ARBA00023054"/>
    </source>
</evidence>
<dbReference type="InterPro" id="IPR051500">
    <property type="entry name" value="cTAGE_MIA/OTOR"/>
</dbReference>
<keyword evidence="1 2" id="KW-0175">Coiled coil</keyword>
<evidence type="ECO:0000313" key="5">
    <source>
        <dbReference type="Proteomes" id="UP000597762"/>
    </source>
</evidence>